<proteinExistence type="predicted"/>
<evidence type="ECO:0000313" key="2">
    <source>
        <dbReference type="Proteomes" id="UP000271464"/>
    </source>
</evidence>
<dbReference type="EMBL" id="UPHM01000151">
    <property type="protein sequence ID" value="VBA31970.1"/>
    <property type="molecule type" value="Genomic_DNA"/>
</dbReference>
<organism evidence="1 2">
    <name type="scientific">Mycobacterium persicum</name>
    <dbReference type="NCBI Taxonomy" id="1487726"/>
    <lineage>
        <taxon>Bacteria</taxon>
        <taxon>Bacillati</taxon>
        <taxon>Actinomycetota</taxon>
        <taxon>Actinomycetes</taxon>
        <taxon>Mycobacteriales</taxon>
        <taxon>Mycobacteriaceae</taxon>
        <taxon>Mycobacterium</taxon>
    </lineage>
</organism>
<comment type="caution">
    <text evidence="1">The sequence shown here is derived from an EMBL/GenBank/DDBJ whole genome shotgun (WGS) entry which is preliminary data.</text>
</comment>
<dbReference type="RefSeq" id="WP_122526563.1">
    <property type="nucleotide sequence ID" value="NZ_UPHM01000151.1"/>
</dbReference>
<dbReference type="Proteomes" id="UP000271464">
    <property type="component" value="Unassembled WGS sequence"/>
</dbReference>
<protein>
    <submittedName>
        <fullName evidence="1">Antitoxin VapB17</fullName>
    </submittedName>
</protein>
<name>A0ABY6RRY3_9MYCO</name>
<reference evidence="1 2" key="1">
    <citation type="submission" date="2018-09" db="EMBL/GenBank/DDBJ databases">
        <authorList>
            <person name="Tagini F."/>
        </authorList>
    </citation>
    <scope>NUCLEOTIDE SEQUENCE [LARGE SCALE GENOMIC DNA]</scope>
    <source>
        <strain evidence="1 2">MK4</strain>
    </source>
</reference>
<dbReference type="InterPro" id="IPR019239">
    <property type="entry name" value="VapB_antitoxin"/>
</dbReference>
<accession>A0ABY6RRY3</accession>
<keyword evidence="2" id="KW-1185">Reference proteome</keyword>
<dbReference type="Pfam" id="PF09957">
    <property type="entry name" value="VapB_antitoxin"/>
    <property type="match status" value="1"/>
</dbReference>
<evidence type="ECO:0000313" key="1">
    <source>
        <dbReference type="EMBL" id="VBA31970.1"/>
    </source>
</evidence>
<sequence>MAVKRTTIELDEDLVQAARAITGENLRATVERALRQLVAEGDESVAARHARIVEHITHASSHVDVDVLLSDQAWR</sequence>
<gene>
    <name evidence="1" type="ORF">LAUMK4_05641</name>
</gene>